<keyword evidence="3" id="KW-1185">Reference proteome</keyword>
<dbReference type="EMBL" id="CP066167">
    <property type="protein sequence ID" value="QQD19778.1"/>
    <property type="molecule type" value="Genomic_DNA"/>
</dbReference>
<accession>A0A7T4URZ4</accession>
<dbReference type="Pfam" id="PF03861">
    <property type="entry name" value="ANTAR"/>
    <property type="match status" value="1"/>
</dbReference>
<dbReference type="AlphaFoldDB" id="A0A7T4URZ4"/>
<feature type="domain" description="ANTAR" evidence="1">
    <location>
        <begin position="131"/>
        <end position="192"/>
    </location>
</feature>
<dbReference type="RefSeq" id="WP_198571262.1">
    <property type="nucleotide sequence ID" value="NZ_CP066167.1"/>
</dbReference>
<dbReference type="InterPro" id="IPR036388">
    <property type="entry name" value="WH-like_DNA-bd_sf"/>
</dbReference>
<dbReference type="Gene3D" id="1.10.10.10">
    <property type="entry name" value="Winged helix-like DNA-binding domain superfamily/Winged helix DNA-binding domain"/>
    <property type="match status" value="1"/>
</dbReference>
<dbReference type="PROSITE" id="PS50921">
    <property type="entry name" value="ANTAR"/>
    <property type="match status" value="1"/>
</dbReference>
<dbReference type="SUPFAM" id="SSF52172">
    <property type="entry name" value="CheY-like"/>
    <property type="match status" value="1"/>
</dbReference>
<evidence type="ECO:0000313" key="2">
    <source>
        <dbReference type="EMBL" id="QQD19778.1"/>
    </source>
</evidence>
<proteinExistence type="predicted"/>
<organism evidence="2 3">
    <name type="scientific">Spongiibacter nanhainus</name>
    <dbReference type="NCBI Taxonomy" id="2794344"/>
    <lineage>
        <taxon>Bacteria</taxon>
        <taxon>Pseudomonadati</taxon>
        <taxon>Pseudomonadota</taxon>
        <taxon>Gammaproteobacteria</taxon>
        <taxon>Cellvibrionales</taxon>
        <taxon>Spongiibacteraceae</taxon>
        <taxon>Spongiibacter</taxon>
    </lineage>
</organism>
<dbReference type="KEGG" id="snan:I6N98_08040"/>
<gene>
    <name evidence="2" type="ORF">I6N98_08040</name>
</gene>
<reference evidence="2 3" key="1">
    <citation type="submission" date="2020-12" db="EMBL/GenBank/DDBJ databases">
        <authorList>
            <person name="Shan Y."/>
        </authorList>
    </citation>
    <scope>NUCLEOTIDE SEQUENCE [LARGE SCALE GENOMIC DNA]</scope>
    <source>
        <strain evidence="3">csc3.9</strain>
    </source>
</reference>
<dbReference type="Proteomes" id="UP000596063">
    <property type="component" value="Chromosome"/>
</dbReference>
<dbReference type="InterPro" id="IPR005561">
    <property type="entry name" value="ANTAR"/>
</dbReference>
<sequence length="198" mass="22060">MKVLLIDIDDNRANKIDPIVSWAGMELLNLNNHRADGPAGNHSADIYTHVKNVHPEIILVDTDSPSRDVLEDLAQQNRTAPKTVITLDKSQSESINRLAADVGISLYAIDAVPHRLLQALIDVTISHFHSIDRLRSEVQELKPAIEERQFLNQAIAFIMDTYGLSEHQANDLLTKNADRQQRDIGALAKQLVETGSFV</sequence>
<protein>
    <submittedName>
        <fullName evidence="2">ANTAR domain-containing protein</fullName>
    </submittedName>
</protein>
<dbReference type="SMART" id="SM01012">
    <property type="entry name" value="ANTAR"/>
    <property type="match status" value="1"/>
</dbReference>
<dbReference type="InterPro" id="IPR011006">
    <property type="entry name" value="CheY-like_superfamily"/>
</dbReference>
<name>A0A7T4URZ4_9GAMM</name>
<dbReference type="GO" id="GO:0003723">
    <property type="term" value="F:RNA binding"/>
    <property type="evidence" value="ECO:0007669"/>
    <property type="project" value="InterPro"/>
</dbReference>
<evidence type="ECO:0000259" key="1">
    <source>
        <dbReference type="PROSITE" id="PS50921"/>
    </source>
</evidence>
<evidence type="ECO:0000313" key="3">
    <source>
        <dbReference type="Proteomes" id="UP000596063"/>
    </source>
</evidence>